<dbReference type="AlphaFoldDB" id="A0A437PGY4"/>
<sequence>MPLIARLLASAADWFGAPAAAAPDLAGPAIAAAALLVHVARVDGSLAPVEHERLARLLHGGGLAASPAEALALIGRAIAVDDETRDFADLVARVGRDAPEAERLGLLGMAWAIAAADGTVHEFEDDLVWRLGQLLGFDDAAIAASRAIALAAQAPQGAAP</sequence>
<dbReference type="SUPFAM" id="SSF158682">
    <property type="entry name" value="TerB-like"/>
    <property type="match status" value="1"/>
</dbReference>
<accession>A0A437PGY4</accession>
<evidence type="ECO:0000259" key="1">
    <source>
        <dbReference type="Pfam" id="PF05099"/>
    </source>
</evidence>
<dbReference type="Gene3D" id="1.10.3680.10">
    <property type="entry name" value="TerB-like"/>
    <property type="match status" value="1"/>
</dbReference>
<proteinExistence type="predicted"/>
<dbReference type="OrthoDB" id="5402150at2"/>
<protein>
    <submittedName>
        <fullName evidence="2">Tellurite resistance protein TerB</fullName>
    </submittedName>
</protein>
<dbReference type="InterPro" id="IPR007791">
    <property type="entry name" value="DjlA_N"/>
</dbReference>
<keyword evidence="3" id="KW-1185">Reference proteome</keyword>
<evidence type="ECO:0000313" key="3">
    <source>
        <dbReference type="Proteomes" id="UP000286997"/>
    </source>
</evidence>
<dbReference type="InterPro" id="IPR029024">
    <property type="entry name" value="TerB-like"/>
</dbReference>
<dbReference type="Pfam" id="PF05099">
    <property type="entry name" value="TerB"/>
    <property type="match status" value="1"/>
</dbReference>
<organism evidence="2 3">
    <name type="scientific">Methylobacterium oryzihabitans</name>
    <dbReference type="NCBI Taxonomy" id="2499852"/>
    <lineage>
        <taxon>Bacteria</taxon>
        <taxon>Pseudomonadati</taxon>
        <taxon>Pseudomonadota</taxon>
        <taxon>Alphaproteobacteria</taxon>
        <taxon>Hyphomicrobiales</taxon>
        <taxon>Methylobacteriaceae</taxon>
        <taxon>Methylobacterium</taxon>
    </lineage>
</organism>
<dbReference type="EMBL" id="SACP01000001">
    <property type="protein sequence ID" value="RVU21522.1"/>
    <property type="molecule type" value="Genomic_DNA"/>
</dbReference>
<dbReference type="Proteomes" id="UP000286997">
    <property type="component" value="Unassembled WGS sequence"/>
</dbReference>
<gene>
    <name evidence="2" type="ORF">EOE48_00220</name>
</gene>
<name>A0A437PGY4_9HYPH</name>
<feature type="domain" description="Co-chaperone DjlA N-terminal" evidence="1">
    <location>
        <begin position="30"/>
        <end position="146"/>
    </location>
</feature>
<dbReference type="RefSeq" id="WP_127726765.1">
    <property type="nucleotide sequence ID" value="NZ_SACP01000001.1"/>
</dbReference>
<reference evidence="2 3" key="1">
    <citation type="submission" date="2019-01" db="EMBL/GenBank/DDBJ databases">
        <authorList>
            <person name="Chen W.-M."/>
        </authorList>
    </citation>
    <scope>NUCLEOTIDE SEQUENCE [LARGE SCALE GENOMIC DNA]</scope>
    <source>
        <strain evidence="2 3">TER-1</strain>
    </source>
</reference>
<evidence type="ECO:0000313" key="2">
    <source>
        <dbReference type="EMBL" id="RVU21522.1"/>
    </source>
</evidence>
<comment type="caution">
    <text evidence="2">The sequence shown here is derived from an EMBL/GenBank/DDBJ whole genome shotgun (WGS) entry which is preliminary data.</text>
</comment>